<sequence length="530" mass="58409">MGFFSFPGGGGPENPQTTRRDEREARAAAAGASIRPHLGTGCSAYSGGFPESESGAVSATGETQRRRGALRVLWALDKPELILICLAESVLRGVVGRDGSYAAELINLQITNHQIVIMYHCFKKHHPTQSQDISSVKCPTDRCDKHREKQKKHCSPVFSSSLEGRTDRMDVALEAHSITPPLLVMRRVDSDRLSVQGRFHHRLHRRREPNLEHSDERQNVHCEEDLFIELLANPEAPMLGTGKRIAPGHIGEDDKSPRESRKISQWSQHLPFLLYLPVGPSDCCATGPPHLILPPMCPLTNNPPYLCLAPIAPRSAAPPSSSSSSPPRQDLQDIIPAPHKIATHPIKDTPVYEPALKEPIRNVCSLRKSLAVCAPNRVDLSANSALPPSFNSAWEPMHITFHQLVNTMQVQSGVIAVNQLIWRGTMGSQSFRRDGPHPRVSDPAVLSNHRTPAASHRWADPTLGPKTHWVLHYGSAADTLIWLDSIKASTSATVLCHPPHSATVIHPSDHRDRELGRLVAGKILFWLAFP</sequence>
<gene>
    <name evidence="2" type="ORF">EYF80_000279</name>
</gene>
<accession>A0A4Z2JH96</accession>
<keyword evidence="3" id="KW-1185">Reference proteome</keyword>
<dbReference type="EMBL" id="SRLO01000001">
    <property type="protein sequence ID" value="TNN89676.1"/>
    <property type="molecule type" value="Genomic_DNA"/>
</dbReference>
<feature type="region of interest" description="Disordered" evidence="1">
    <location>
        <begin position="1"/>
        <end position="31"/>
    </location>
</feature>
<comment type="caution">
    <text evidence="2">The sequence shown here is derived from an EMBL/GenBank/DDBJ whole genome shotgun (WGS) entry which is preliminary data.</text>
</comment>
<evidence type="ECO:0000313" key="2">
    <source>
        <dbReference type="EMBL" id="TNN89676.1"/>
    </source>
</evidence>
<evidence type="ECO:0000256" key="1">
    <source>
        <dbReference type="SAM" id="MobiDB-lite"/>
    </source>
</evidence>
<feature type="region of interest" description="Disordered" evidence="1">
    <location>
        <begin position="238"/>
        <end position="262"/>
    </location>
</feature>
<feature type="compositionally biased region" description="Basic and acidic residues" evidence="1">
    <location>
        <begin position="250"/>
        <end position="262"/>
    </location>
</feature>
<name>A0A4Z2JH96_9TELE</name>
<proteinExistence type="predicted"/>
<organism evidence="2 3">
    <name type="scientific">Liparis tanakae</name>
    <name type="common">Tanaka's snailfish</name>
    <dbReference type="NCBI Taxonomy" id="230148"/>
    <lineage>
        <taxon>Eukaryota</taxon>
        <taxon>Metazoa</taxon>
        <taxon>Chordata</taxon>
        <taxon>Craniata</taxon>
        <taxon>Vertebrata</taxon>
        <taxon>Euteleostomi</taxon>
        <taxon>Actinopterygii</taxon>
        <taxon>Neopterygii</taxon>
        <taxon>Teleostei</taxon>
        <taxon>Neoteleostei</taxon>
        <taxon>Acanthomorphata</taxon>
        <taxon>Eupercaria</taxon>
        <taxon>Perciformes</taxon>
        <taxon>Cottioidei</taxon>
        <taxon>Cottales</taxon>
        <taxon>Liparidae</taxon>
        <taxon>Liparis</taxon>
    </lineage>
</organism>
<evidence type="ECO:0000313" key="3">
    <source>
        <dbReference type="Proteomes" id="UP000314294"/>
    </source>
</evidence>
<dbReference type="AlphaFoldDB" id="A0A4Z2JH96"/>
<protein>
    <submittedName>
        <fullName evidence="2">Uncharacterized protein</fullName>
    </submittedName>
</protein>
<reference evidence="2 3" key="1">
    <citation type="submission" date="2019-03" db="EMBL/GenBank/DDBJ databases">
        <title>First draft genome of Liparis tanakae, snailfish: a comprehensive survey of snailfish specific genes.</title>
        <authorList>
            <person name="Kim W."/>
            <person name="Song I."/>
            <person name="Jeong J.-H."/>
            <person name="Kim D."/>
            <person name="Kim S."/>
            <person name="Ryu S."/>
            <person name="Song J.Y."/>
            <person name="Lee S.K."/>
        </authorList>
    </citation>
    <scope>NUCLEOTIDE SEQUENCE [LARGE SCALE GENOMIC DNA]</scope>
    <source>
        <tissue evidence="2">Muscle</tissue>
    </source>
</reference>
<dbReference type="Proteomes" id="UP000314294">
    <property type="component" value="Unassembled WGS sequence"/>
</dbReference>